<comment type="similarity">
    <text evidence="5 15">Belongs to the aspartokinase family.</text>
</comment>
<dbReference type="CDD" id="cd04937">
    <property type="entry name" value="ACT_AKi-DapG-BS_2"/>
    <property type="match status" value="1"/>
</dbReference>
<dbReference type="SUPFAM" id="SSF53633">
    <property type="entry name" value="Carbamate kinase-like"/>
    <property type="match status" value="1"/>
</dbReference>
<evidence type="ECO:0000256" key="1">
    <source>
        <dbReference type="ARBA" id="ARBA00003121"/>
    </source>
</evidence>
<evidence type="ECO:0000256" key="6">
    <source>
        <dbReference type="ARBA" id="ARBA00022605"/>
    </source>
</evidence>
<dbReference type="GO" id="GO:0005524">
    <property type="term" value="F:ATP binding"/>
    <property type="evidence" value="ECO:0007669"/>
    <property type="project" value="UniProtKB-KW"/>
</dbReference>
<dbReference type="KEGG" id="cac:CA_C1810"/>
<name>Q97I43_CLOAB</name>
<keyword evidence="10 14" id="KW-0067">ATP-binding</keyword>
<dbReference type="NCBIfam" id="NF006068">
    <property type="entry name" value="PRK08210.1"/>
    <property type="match status" value="1"/>
</dbReference>
<comment type="catalytic activity">
    <reaction evidence="13 15">
        <text>L-aspartate + ATP = 4-phospho-L-aspartate + ADP</text>
        <dbReference type="Rhea" id="RHEA:23776"/>
        <dbReference type="ChEBI" id="CHEBI:29991"/>
        <dbReference type="ChEBI" id="CHEBI:30616"/>
        <dbReference type="ChEBI" id="CHEBI:57535"/>
        <dbReference type="ChEBI" id="CHEBI:456216"/>
        <dbReference type="EC" id="2.7.2.4"/>
    </reaction>
</comment>
<feature type="binding site" evidence="14">
    <location>
        <position position="189"/>
    </location>
    <ligand>
        <name>ATP</name>
        <dbReference type="ChEBI" id="CHEBI:30616"/>
    </ligand>
</feature>
<evidence type="ECO:0000256" key="15">
    <source>
        <dbReference type="RuleBase" id="RU003448"/>
    </source>
</evidence>
<keyword evidence="7 15" id="KW-0808">Transferase</keyword>
<organism evidence="19 20">
    <name type="scientific">Clostridium acetobutylicum (strain ATCC 824 / DSM 792 / JCM 1419 / IAM 19013 / LMG 5710 / NBRC 13948 / NRRL B-527 / VKM B-1787 / 2291 / W)</name>
    <dbReference type="NCBI Taxonomy" id="272562"/>
    <lineage>
        <taxon>Bacteria</taxon>
        <taxon>Bacillati</taxon>
        <taxon>Bacillota</taxon>
        <taxon>Clostridia</taxon>
        <taxon>Eubacteriales</taxon>
        <taxon>Clostridiaceae</taxon>
        <taxon>Clostridium</taxon>
    </lineage>
</organism>
<dbReference type="Pfam" id="PF00696">
    <property type="entry name" value="AA_kinase"/>
    <property type="match status" value="1"/>
</dbReference>
<dbReference type="PATRIC" id="fig|272562.8.peg.2016"/>
<evidence type="ECO:0000256" key="13">
    <source>
        <dbReference type="ARBA" id="ARBA00047872"/>
    </source>
</evidence>
<keyword evidence="20" id="KW-1185">Reference proteome</keyword>
<feature type="binding site" evidence="14">
    <location>
        <begin position="214"/>
        <end position="215"/>
    </location>
    <ligand>
        <name>ATP</name>
        <dbReference type="ChEBI" id="CHEBI:30616"/>
    </ligand>
</feature>
<evidence type="ECO:0000259" key="17">
    <source>
        <dbReference type="Pfam" id="PF00696"/>
    </source>
</evidence>
<evidence type="ECO:0000256" key="14">
    <source>
        <dbReference type="PIRSR" id="PIRSR000726-1"/>
    </source>
</evidence>
<dbReference type="EMBL" id="AE001437">
    <property type="protein sequence ID" value="AAK79775.1"/>
    <property type="molecule type" value="Genomic_DNA"/>
</dbReference>
<comment type="pathway">
    <text evidence="3 16">Amino-acid biosynthesis; L-methionine biosynthesis via de novo pathway; L-homoserine from L-aspartate: step 1/3.</text>
</comment>
<dbReference type="RefSeq" id="WP_010965116.1">
    <property type="nucleotide sequence ID" value="NC_003030.1"/>
</dbReference>
<dbReference type="EC" id="2.7.2.4" evidence="15"/>
<evidence type="ECO:0000256" key="4">
    <source>
        <dbReference type="ARBA" id="ARBA00005139"/>
    </source>
</evidence>
<evidence type="ECO:0000313" key="19">
    <source>
        <dbReference type="EMBL" id="AAK79775.1"/>
    </source>
</evidence>
<feature type="binding site" evidence="14">
    <location>
        <begin position="178"/>
        <end position="179"/>
    </location>
    <ligand>
        <name>ATP</name>
        <dbReference type="ChEBI" id="CHEBI:30616"/>
    </ligand>
</feature>
<dbReference type="PIRSF" id="PIRSF000726">
    <property type="entry name" value="Asp_kin"/>
    <property type="match status" value="1"/>
</dbReference>
<dbReference type="PIR" id="D97123">
    <property type="entry name" value="D97123"/>
</dbReference>
<evidence type="ECO:0000256" key="12">
    <source>
        <dbReference type="ARBA" id="ARBA00023154"/>
    </source>
</evidence>
<keyword evidence="6 16" id="KW-0028">Amino-acid biosynthesis</keyword>
<comment type="pathway">
    <text evidence="4 16">Amino-acid biosynthesis; L-threonine biosynthesis; L-threonine from L-aspartate: step 1/5.</text>
</comment>
<dbReference type="InterPro" id="IPR045865">
    <property type="entry name" value="ACT-like_dom_sf"/>
</dbReference>
<keyword evidence="9 15" id="KW-0418">Kinase</keyword>
<feature type="binding site" evidence="14">
    <location>
        <begin position="7"/>
        <end position="10"/>
    </location>
    <ligand>
        <name>ATP</name>
        <dbReference type="ChEBI" id="CHEBI:30616"/>
    </ligand>
</feature>
<dbReference type="GO" id="GO:0019877">
    <property type="term" value="P:diaminopimelate biosynthetic process"/>
    <property type="evidence" value="ECO:0007669"/>
    <property type="project" value="UniProtKB-KW"/>
</dbReference>
<dbReference type="UniPathway" id="UPA00034">
    <property type="reaction ID" value="UER00015"/>
</dbReference>
<dbReference type="InterPro" id="IPR001341">
    <property type="entry name" value="Asp_kinase"/>
</dbReference>
<dbReference type="eggNOG" id="COG0527">
    <property type="taxonomic scope" value="Bacteria"/>
</dbReference>
<feature type="binding site" evidence="14">
    <location>
        <position position="52"/>
    </location>
    <ligand>
        <name>substrate</name>
    </ligand>
</feature>
<dbReference type="AlphaFoldDB" id="Q97I43"/>
<dbReference type="OrthoDB" id="9799110at2"/>
<evidence type="ECO:0000256" key="5">
    <source>
        <dbReference type="ARBA" id="ARBA00010122"/>
    </source>
</evidence>
<dbReference type="InterPro" id="IPR018042">
    <property type="entry name" value="Aspartate_kinase_CS"/>
</dbReference>
<evidence type="ECO:0000256" key="3">
    <source>
        <dbReference type="ARBA" id="ARBA00004986"/>
    </source>
</evidence>
<feature type="domain" description="Aspartate/glutamate/uridylate kinase" evidence="17">
    <location>
        <begin position="2"/>
        <end position="235"/>
    </location>
</feature>
<dbReference type="STRING" id="272562.CA_C1810"/>
<evidence type="ECO:0000256" key="8">
    <source>
        <dbReference type="ARBA" id="ARBA00022741"/>
    </source>
</evidence>
<dbReference type="Gene3D" id="3.40.1160.10">
    <property type="entry name" value="Acetylglutamate kinase-like"/>
    <property type="match status" value="1"/>
</dbReference>
<dbReference type="HOGENOM" id="CLU_009116_3_1_9"/>
<evidence type="ECO:0000256" key="2">
    <source>
        <dbReference type="ARBA" id="ARBA00004766"/>
    </source>
</evidence>
<dbReference type="Pfam" id="PF13840">
    <property type="entry name" value="ACT_7"/>
    <property type="match status" value="1"/>
</dbReference>
<comment type="function">
    <text evidence="1">Catalyzes the phosphorylation of the beta-carboxyl group of aspartic acid with ATP to yield 4-phospho-L-aspartate, which is involved in the branched biosynthetic pathway leading to the biosynthesis of amino acids threonine, isoleucine and methionine.</text>
</comment>
<dbReference type="GO" id="GO:0004072">
    <property type="term" value="F:aspartate kinase activity"/>
    <property type="evidence" value="ECO:0007669"/>
    <property type="project" value="UniProtKB-EC"/>
</dbReference>
<dbReference type="Gene3D" id="3.30.2130.10">
    <property type="entry name" value="VC0802-like"/>
    <property type="match status" value="1"/>
</dbReference>
<dbReference type="InterPro" id="IPR005260">
    <property type="entry name" value="Asp_kin_monofn"/>
</dbReference>
<dbReference type="UniPathway" id="UPA00050">
    <property type="reaction ID" value="UER00461"/>
</dbReference>
<dbReference type="SUPFAM" id="SSF55021">
    <property type="entry name" value="ACT-like"/>
    <property type="match status" value="2"/>
</dbReference>
<protein>
    <recommendedName>
        <fullName evidence="15">Aspartokinase</fullName>
        <ecNumber evidence="15">2.7.2.4</ecNumber>
    </recommendedName>
</protein>
<evidence type="ECO:0000256" key="7">
    <source>
        <dbReference type="ARBA" id="ARBA00022679"/>
    </source>
</evidence>
<feature type="domain" description="CASTOR ACT" evidence="18">
    <location>
        <begin position="329"/>
        <end position="392"/>
    </location>
</feature>
<reference evidence="19 20" key="1">
    <citation type="journal article" date="2001" name="J. Bacteriol.">
        <title>Genome sequence and comparative analysis of the solvent-producing bacterium Clostridium acetobutylicum.</title>
        <authorList>
            <person name="Nolling J."/>
            <person name="Breton G."/>
            <person name="Omelchenko M.V."/>
            <person name="Makarova K.S."/>
            <person name="Zeng Q."/>
            <person name="Gibson R."/>
            <person name="Lee H.M."/>
            <person name="Dubois J."/>
            <person name="Qiu D."/>
            <person name="Hitti J."/>
            <person name="Wolf Y.I."/>
            <person name="Tatusov R.L."/>
            <person name="Sabathe F."/>
            <person name="Doucette-Stamm L."/>
            <person name="Soucaille P."/>
            <person name="Daly M.J."/>
            <person name="Bennett G.N."/>
            <person name="Koonin E.V."/>
            <person name="Smith D.R."/>
        </authorList>
    </citation>
    <scope>NUCLEOTIDE SEQUENCE [LARGE SCALE GENOMIC DNA]</scope>
    <source>
        <strain evidence="20">ATCC 824 / DSM 792 / JCM 1419 / LMG 5710 / VKM B-1787</strain>
    </source>
</reference>
<evidence type="ECO:0000256" key="11">
    <source>
        <dbReference type="ARBA" id="ARBA00022915"/>
    </source>
</evidence>
<evidence type="ECO:0000259" key="18">
    <source>
        <dbReference type="Pfam" id="PF13840"/>
    </source>
</evidence>
<dbReference type="GO" id="GO:0005829">
    <property type="term" value="C:cytosol"/>
    <property type="evidence" value="ECO:0007669"/>
    <property type="project" value="TreeGrafter"/>
</dbReference>
<accession>Q97I43</accession>
<dbReference type="Proteomes" id="UP000000814">
    <property type="component" value="Chromosome"/>
</dbReference>
<dbReference type="GO" id="GO:0009090">
    <property type="term" value="P:homoserine biosynthetic process"/>
    <property type="evidence" value="ECO:0007669"/>
    <property type="project" value="TreeGrafter"/>
</dbReference>
<evidence type="ECO:0000313" key="20">
    <source>
        <dbReference type="Proteomes" id="UP000000814"/>
    </source>
</evidence>
<dbReference type="GeneID" id="44998304"/>
<dbReference type="GO" id="GO:0009089">
    <property type="term" value="P:lysine biosynthetic process via diaminopimelate"/>
    <property type="evidence" value="ECO:0007669"/>
    <property type="project" value="UniProtKB-UniPathway"/>
</dbReference>
<dbReference type="PANTHER" id="PTHR21499">
    <property type="entry name" value="ASPARTATE KINASE"/>
    <property type="match status" value="1"/>
</dbReference>
<sequence length="399" mass="43556">MKIIVQKFGGTSVSTPERRSFVVQKVSSAIKEGYSPIVVVSAMGRAGEPYATDTLLSLIDNDFKETNKRASDLLMCCGEIISTVIMSNELKRAKIAAIPVTGGQAGIITDDEYSNASVKKVNPENLLKLLCHNEVPVVAGFQGKSQNGFFTTLGRGGSDVTASLIGCAVNAEKIEIYTDVDGIMTADPRIVQDAALIETISYNEVFEFAEQGAKVIHPRAVEVAMNGNIPLIIKNTLNDCKGTLINREGDSLNKNLITGITSLSGRVQVTTKFKDSKIKSTEFLSLLGERNINIDLINVFPKENIFTIDKKDLNKLKDTLIKTKVQYYLEDDCSKIAIIGNRICGVPGVMAKILKAITKEGIEVLQTADSHTTIWCLVKSNVRNKAINALHREFNLNNK</sequence>
<feature type="binding site" evidence="14">
    <location>
        <position position="79"/>
    </location>
    <ligand>
        <name>substrate</name>
    </ligand>
</feature>
<keyword evidence="8 14" id="KW-0547">Nucleotide-binding</keyword>
<evidence type="ECO:0000256" key="9">
    <source>
        <dbReference type="ARBA" id="ARBA00022777"/>
    </source>
</evidence>
<dbReference type="InterPro" id="IPR036393">
    <property type="entry name" value="AceGlu_kinase-like_sf"/>
</dbReference>
<dbReference type="PANTHER" id="PTHR21499:SF3">
    <property type="entry name" value="ASPARTOKINASE"/>
    <property type="match status" value="1"/>
</dbReference>
<comment type="pathway">
    <text evidence="2 16">Amino-acid biosynthesis; L-lysine biosynthesis via DAP pathway; (S)-tetrahydrodipicolinate from L-aspartate: step 1/4.</text>
</comment>
<dbReference type="InterPro" id="IPR027795">
    <property type="entry name" value="CASTOR_ACT_dom"/>
</dbReference>
<evidence type="ECO:0000256" key="16">
    <source>
        <dbReference type="RuleBase" id="RU004249"/>
    </source>
</evidence>
<dbReference type="CDD" id="cd04914">
    <property type="entry name" value="ACT_AKi-DapG-BS_1"/>
    <property type="match status" value="1"/>
</dbReference>
<keyword evidence="12" id="KW-0457">Lysine biosynthesis</keyword>
<dbReference type="UniPathway" id="UPA00051">
    <property type="reaction ID" value="UER00462"/>
</dbReference>
<gene>
    <name evidence="19" type="primary">dapG</name>
    <name evidence="19" type="ordered locus">CA_C1810</name>
</gene>
<keyword evidence="11" id="KW-0220">Diaminopimelate biosynthesis</keyword>
<dbReference type="GO" id="GO:0009088">
    <property type="term" value="P:threonine biosynthetic process"/>
    <property type="evidence" value="ECO:0007669"/>
    <property type="project" value="UniProtKB-UniPathway"/>
</dbReference>
<dbReference type="InterPro" id="IPR001048">
    <property type="entry name" value="Asp/Glu/Uridylate_kinase"/>
</dbReference>
<dbReference type="NCBIfam" id="TIGR00657">
    <property type="entry name" value="asp_kinases"/>
    <property type="match status" value="1"/>
</dbReference>
<dbReference type="PROSITE" id="PS00324">
    <property type="entry name" value="ASPARTOKINASE"/>
    <property type="match status" value="1"/>
</dbReference>
<evidence type="ECO:0000256" key="10">
    <source>
        <dbReference type="ARBA" id="ARBA00022840"/>
    </source>
</evidence>
<proteinExistence type="inferred from homology"/>